<feature type="region of interest" description="Disordered" evidence="19">
    <location>
        <begin position="324"/>
        <end position="350"/>
    </location>
</feature>
<dbReference type="SUPFAM" id="SSF50939">
    <property type="entry name" value="Sialidases"/>
    <property type="match status" value="1"/>
</dbReference>
<feature type="active site" description="Proton donor/acceptor" evidence="17">
    <location>
        <position position="151"/>
    </location>
</feature>
<organism evidence="20">
    <name type="scientific">Influenza A virus</name>
    <name type="common">A/Panama/1/66(H2N2)</name>
    <dbReference type="NCBI Taxonomy" id="220974"/>
    <lineage>
        <taxon>Viruses</taxon>
        <taxon>Riboviria</taxon>
        <taxon>Orthornavirae</taxon>
        <taxon>Negarnaviricota</taxon>
        <taxon>Polyploviricotina</taxon>
        <taxon>Insthoviricetes</taxon>
        <taxon>Articulavirales</taxon>
        <taxon>Orthomyxoviridae</taxon>
        <taxon>Alphainfluenzavirus</taxon>
        <taxon>Alphainfluenzavirus influenzae</taxon>
        <taxon>Influenza A virus</taxon>
    </lineage>
</organism>
<evidence type="ECO:0000256" key="1">
    <source>
        <dbReference type="ARBA" id="ARBA00001913"/>
    </source>
</evidence>
<dbReference type="GO" id="GO:0004308">
    <property type="term" value="F:exo-alpha-sialidase activity"/>
    <property type="evidence" value="ECO:0007669"/>
    <property type="project" value="UniProtKB-UniRule"/>
</dbReference>
<feature type="disulfide bond" evidence="17">
    <location>
        <begin position="232"/>
        <end position="237"/>
    </location>
</feature>
<keyword evidence="8 17" id="KW-0106">Calcium</keyword>
<feature type="binding site" evidence="17">
    <location>
        <position position="152"/>
    </location>
    <ligand>
        <name>substrate</name>
    </ligand>
</feature>
<feature type="binding site" evidence="17">
    <location>
        <position position="292"/>
    </location>
    <ligand>
        <name>substrate</name>
    </ligand>
</feature>
<reference evidence="20" key="1">
    <citation type="journal article" date="2004" name="Virology">
        <title>Genetic analysis of human H2N2 and early H3N2 influenza viruses, 1957-1972: evidence for genetic divergence and multiple reassortment events.</title>
        <authorList>
            <person name="Lindstrom S.E."/>
            <person name="Cox N.J."/>
            <person name="Klimov A."/>
        </authorList>
    </citation>
    <scope>NUCLEOTIDE SEQUENCE</scope>
    <source>
        <strain evidence="20">A/Panama/1/66</strain>
    </source>
</reference>
<comment type="activity regulation">
    <text evidence="17">Inhibited by the neuraminidase inhibitors zanamivir (Relenza) and oseltamivir (Tamiflu). These drugs interfere with the release of progeny virus from infected cells and are effective against all influenza strains. Resistance to neuraminidase inhibitors is quite rare.</text>
</comment>
<feature type="region of interest" description="Head of neuraminidase" evidence="17">
    <location>
        <begin position="91"/>
        <end position="469"/>
    </location>
</feature>
<evidence type="ECO:0000256" key="12">
    <source>
        <dbReference type="ARBA" id="ARBA00022989"/>
    </source>
</evidence>
<evidence type="ECO:0000256" key="13">
    <source>
        <dbReference type="ARBA" id="ARBA00023136"/>
    </source>
</evidence>
<evidence type="ECO:0000256" key="7">
    <source>
        <dbReference type="ARBA" id="ARBA00022801"/>
    </source>
</evidence>
<feature type="binding site" evidence="17">
    <location>
        <position position="324"/>
    </location>
    <ligand>
        <name>Ca(2+)</name>
        <dbReference type="ChEBI" id="CHEBI:29108"/>
    </ligand>
</feature>
<keyword evidence="6 17" id="KW-0479">Metal-binding</keyword>
<evidence type="ECO:0000256" key="10">
    <source>
        <dbReference type="ARBA" id="ARBA00022870"/>
    </source>
</evidence>
<feature type="disulfide bond" evidence="17">
    <location>
        <begin position="92"/>
        <end position="417"/>
    </location>
</feature>
<feature type="region of interest" description="Involved in apical transport and lipid raft association" evidence="17">
    <location>
        <begin position="11"/>
        <end position="33"/>
    </location>
</feature>
<keyword evidence="11 17" id="KW-0735">Signal-anchor</keyword>
<comment type="cofactor">
    <cofactor evidence="1 17 18">
        <name>Ca(2+)</name>
        <dbReference type="ChEBI" id="CHEBI:29108"/>
    </cofactor>
</comment>
<dbReference type="GO" id="GO:0046872">
    <property type="term" value="F:metal ion binding"/>
    <property type="evidence" value="ECO:0007669"/>
    <property type="project" value="UniProtKB-UniRule"/>
</dbReference>
<dbReference type="GO" id="GO:0055036">
    <property type="term" value="C:virion membrane"/>
    <property type="evidence" value="ECO:0007669"/>
    <property type="project" value="UniProtKB-SubCell"/>
</dbReference>
<dbReference type="InterPro" id="IPR036278">
    <property type="entry name" value="Sialidase_sf"/>
</dbReference>
<evidence type="ECO:0000256" key="3">
    <source>
        <dbReference type="ARBA" id="ARBA00011881"/>
    </source>
</evidence>
<evidence type="ECO:0000256" key="14">
    <source>
        <dbReference type="ARBA" id="ARBA00023157"/>
    </source>
</evidence>
<dbReference type="InterPro" id="IPR001860">
    <property type="entry name" value="Glyco_hydro_34"/>
</dbReference>
<dbReference type="Gene3D" id="2.120.10.10">
    <property type="match status" value="1"/>
</dbReference>
<feature type="disulfide bond" evidence="17">
    <location>
        <begin position="183"/>
        <end position="230"/>
    </location>
</feature>
<keyword evidence="5 17" id="KW-0812">Transmembrane</keyword>
<comment type="caution">
    <text evidence="17">Lacks conserved residue(s) required for the propagation of feature annotation.</text>
</comment>
<feature type="binding site" evidence="17">
    <location>
        <position position="297"/>
    </location>
    <ligand>
        <name>Ca(2+)</name>
        <dbReference type="ChEBI" id="CHEBI:29108"/>
    </ligand>
</feature>
<feature type="compositionally biased region" description="Low complexity" evidence="19">
    <location>
        <begin position="333"/>
        <end position="342"/>
    </location>
</feature>
<keyword evidence="13 17" id="KW-0472">Membrane</keyword>
<feature type="disulfide bond" evidence="17">
    <location>
        <begin position="124"/>
        <end position="129"/>
    </location>
</feature>
<name>Q6XUB8_9INFA</name>
<feature type="transmembrane region" description="Helical" evidence="17">
    <location>
        <begin position="7"/>
        <end position="30"/>
    </location>
</feature>
<keyword evidence="16 17" id="KW-0326">Glycosidase</keyword>
<dbReference type="HAMAP" id="MF_04071">
    <property type="entry name" value="INFV_NRAM"/>
    <property type="match status" value="1"/>
</dbReference>
<evidence type="ECO:0000256" key="19">
    <source>
        <dbReference type="SAM" id="MobiDB-lite"/>
    </source>
</evidence>
<feature type="binding site" evidence="17">
    <location>
        <position position="371"/>
    </location>
    <ligand>
        <name>substrate</name>
    </ligand>
</feature>
<dbReference type="Pfam" id="PF00064">
    <property type="entry name" value="Neur"/>
    <property type="match status" value="1"/>
</dbReference>
<evidence type="ECO:0000256" key="2">
    <source>
        <dbReference type="ARBA" id="ARBA00004597"/>
    </source>
</evidence>
<proteinExistence type="inferred from homology"/>
<evidence type="ECO:0000256" key="5">
    <source>
        <dbReference type="ARBA" id="ARBA00022692"/>
    </source>
</evidence>
<feature type="binding site" evidence="17">
    <location>
        <position position="293"/>
    </location>
    <ligand>
        <name>Ca(2+)</name>
        <dbReference type="ChEBI" id="CHEBI:29108"/>
    </ligand>
</feature>
<keyword evidence="9 17" id="KW-0946">Virion</keyword>
<evidence type="ECO:0000256" key="6">
    <source>
        <dbReference type="ARBA" id="ARBA00022723"/>
    </source>
</evidence>
<evidence type="ECO:0000256" key="16">
    <source>
        <dbReference type="ARBA" id="ARBA00023295"/>
    </source>
</evidence>
<comment type="catalytic activity">
    <reaction evidence="17 18">
        <text>Hydrolysis of alpha-(2-&gt;3)-, alpha-(2-&gt;6)-, alpha-(2-&gt;8)- glycosidic linkages of terminal sialic acid residues in oligosaccharides, glycoproteins, glycolipids, colominic acid and synthetic substrates.</text>
        <dbReference type="EC" id="3.2.1.18"/>
    </reaction>
</comment>
<evidence type="ECO:0000256" key="11">
    <source>
        <dbReference type="ARBA" id="ARBA00022968"/>
    </source>
</evidence>
<evidence type="ECO:0000313" key="20">
    <source>
        <dbReference type="EMBL" id="AAO46237.1"/>
    </source>
</evidence>
<comment type="similarity">
    <text evidence="17 18">Belongs to the glycosyl hydrolase 34 family.</text>
</comment>
<keyword evidence="10 17" id="KW-1043">Host membrane</keyword>
<comment type="subcellular location">
    <subcellularLocation>
        <location evidence="2">Host membrane</location>
        <topology evidence="2">Single-pass type II membrane protein</topology>
    </subcellularLocation>
    <subcellularLocation>
        <location evidence="17">Virion membrane</location>
    </subcellularLocation>
    <subcellularLocation>
        <location evidence="17">Host apical cell membrane</location>
        <topology evidence="17">Single-pass type II membrane protein</topology>
    </subcellularLocation>
    <text evidence="17">Preferentially accumulates at the apical plasma membrane in infected polarized epithelial cells, which is the virus assembly site. Uses lipid rafts for cell surface transport and apical sorting. In the virion, forms a mushroom-shaped spike on the surface of the membrane.</text>
</comment>
<gene>
    <name evidence="17 18 20" type="primary">NA</name>
</gene>
<feature type="disulfide bond" evidence="17">
    <location>
        <begin position="278"/>
        <end position="291"/>
    </location>
</feature>
<evidence type="ECO:0000256" key="9">
    <source>
        <dbReference type="ARBA" id="ARBA00022844"/>
    </source>
</evidence>
<evidence type="ECO:0000256" key="18">
    <source>
        <dbReference type="RuleBase" id="RU361252"/>
    </source>
</evidence>
<keyword evidence="14 17" id="KW-1015">Disulfide bond</keyword>
<comment type="domain">
    <text evidence="17">Intact N-terminus is essential for virion morphogenesis. Possess two apical sorting signals, one in the ectodomain, which is likely to be a glycan, and the other in the transmembrane domain. The transmembrane domain also plays a role in lipid raft association.</text>
</comment>
<dbReference type="EC" id="3.2.1.18" evidence="17 18"/>
<keyword evidence="15 17" id="KW-0325">Glycoprotein</keyword>
<accession>Q6XUB8</accession>
<dbReference type="GO" id="GO:0046761">
    <property type="term" value="P:viral budding from plasma membrane"/>
    <property type="evidence" value="ECO:0007669"/>
    <property type="project" value="UniProtKB-UniRule"/>
</dbReference>
<dbReference type="EMBL" id="AY209921">
    <property type="protein sequence ID" value="AAO46237.1"/>
    <property type="molecule type" value="Genomic_RNA"/>
</dbReference>
<feature type="disulfide bond" evidence="17">
    <location>
        <begin position="280"/>
        <end position="289"/>
    </location>
</feature>
<keyword evidence="4 17" id="KW-1032">Host cell membrane</keyword>
<feature type="active site" description="Nucleophile" evidence="17">
    <location>
        <position position="406"/>
    </location>
</feature>
<evidence type="ECO:0000256" key="17">
    <source>
        <dbReference type="HAMAP-Rule" id="MF_04071"/>
    </source>
</evidence>
<protein>
    <recommendedName>
        <fullName evidence="17 18">Neuraminidase</fullName>
        <ecNumber evidence="17 18">3.2.1.18</ecNumber>
    </recommendedName>
</protein>
<sequence length="469" mass="52133">MNPNQKIITIGSVSLTIATVCFLMQIAILVTTVTLHFKQHECDSPASNQVMPCEPIIIERNITEIVYLNNTTIEKEICPKIVEYRNWSKPQCQITGFAPFSKDNSIRLSAGGDIWVTREPYVSCDPGKCYQFALGQGTTLDNKHSNDTIHDRIPHRTLLMNELGVPFHLGTRQVCIAWSSSSCHDGKAWLHVCITGDDKNATASFIYDGRLVDSIGSWSQNILRTQESECVCINGTCTVVMTDGSASGRADTRILFIEEGKIVHISPLSGSAQHVEECSCYPRYPGVRCICRDNWKGSNRPVVDINMEDYSIDSSYVCSGLVGDTPRNDDRSSNSNCRNPNNERGNQGVKGWAFDNGDDVWMGRTISKDLRSGYETFKVIGGWSTPNSKSQINRQVIVDSDNRSGYSGIFSVEGKSCINRCFYVELIRGRKQETRVWWTSNSIVVFCGTSGTYGTGSWPDGANINFMPI</sequence>
<comment type="function">
    <text evidence="17">Catalyzes the removal of terminal sialic acid residues from viral and cellular glycoconjugates. Cleaves off the terminal sialic acids on the glycosylated HA during virus budding to facilitate virus release. Additionally helps virus spread through the circulation by further removing sialic acids from the cell surface. These cleavages prevent self-aggregation and ensure the efficient spread of the progeny virus from cell to cell. Otherwise, infection would be limited to one round of replication. Described as a receptor-destroying enzyme because it cleaves a terminal sialic acid from the cellular receptors. May facilitate viral invasion of the upper airways by cleaving the sialic acid moities on the mucin of the airway epithelial cells. Likely to plays a role in the budding process through its association with lipid rafts during intracellular transport. May additionally display a raft-association independent effect on budding. Plays a role in the determination of host range restriction on replication and virulence. Sialidase activity in late endosome/lysosome traffic seems to enhance virus replication.</text>
</comment>
<comment type="PTM">
    <text evidence="17 18">N-glycosylated.</text>
</comment>
<feature type="binding site" evidence="17">
    <location>
        <position position="118"/>
    </location>
    <ligand>
        <name>substrate</name>
    </ligand>
</feature>
<comment type="subunit">
    <text evidence="3 17 18">Homotetramer.</text>
</comment>
<feature type="binding site" evidence="17">
    <location>
        <begin position="276"/>
        <end position="277"/>
    </location>
    <ligand>
        <name>substrate</name>
    </ligand>
</feature>
<keyword evidence="12 17" id="KW-1133">Transmembrane helix</keyword>
<dbReference type="CDD" id="cd15483">
    <property type="entry name" value="Influenza_NA"/>
    <property type="match status" value="1"/>
</dbReference>
<evidence type="ECO:0000256" key="15">
    <source>
        <dbReference type="ARBA" id="ARBA00023180"/>
    </source>
</evidence>
<dbReference type="GO" id="GO:0016020">
    <property type="term" value="C:membrane"/>
    <property type="evidence" value="ECO:0007669"/>
    <property type="project" value="UniProtKB-UniRule"/>
</dbReference>
<evidence type="ECO:0000256" key="4">
    <source>
        <dbReference type="ARBA" id="ARBA00022511"/>
    </source>
</evidence>
<dbReference type="GO" id="GO:0005975">
    <property type="term" value="P:carbohydrate metabolic process"/>
    <property type="evidence" value="ECO:0007669"/>
    <property type="project" value="UniProtKB-UniRule"/>
</dbReference>
<dbReference type="CAZy" id="GH34">
    <property type="family name" value="Glycoside Hydrolase Family 34"/>
</dbReference>
<evidence type="ECO:0000256" key="8">
    <source>
        <dbReference type="ARBA" id="ARBA00022837"/>
    </source>
</evidence>
<keyword evidence="7 17" id="KW-0378">Hydrolase</keyword>
<dbReference type="InterPro" id="IPR033654">
    <property type="entry name" value="Sialidase_Influenza_A/B"/>
</dbReference>
<dbReference type="GO" id="GO:0020002">
    <property type="term" value="C:host cell plasma membrane"/>
    <property type="evidence" value="ECO:0007669"/>
    <property type="project" value="UniProtKB-SubCell"/>
</dbReference>